<proteinExistence type="predicted"/>
<keyword evidence="2" id="KW-1185">Reference proteome</keyword>
<sequence length="80" mass="8988">MTLDELTVDTWYQLAVIRVFGSWLDPEASSAMADRQYLSGLVRHARLMLALRQVEDPALRQVEPPSAAFPQLNAWKGTST</sequence>
<organism evidence="1 2">
    <name type="scientific">Actinomadura soli</name>
    <dbReference type="NCBI Taxonomy" id="2508997"/>
    <lineage>
        <taxon>Bacteria</taxon>
        <taxon>Bacillati</taxon>
        <taxon>Actinomycetota</taxon>
        <taxon>Actinomycetes</taxon>
        <taxon>Streptosporangiales</taxon>
        <taxon>Thermomonosporaceae</taxon>
        <taxon>Actinomadura</taxon>
    </lineage>
</organism>
<accession>A0A5C4IYA9</accession>
<dbReference type="OrthoDB" id="3481635at2"/>
<comment type="caution">
    <text evidence="1">The sequence shown here is derived from an EMBL/GenBank/DDBJ whole genome shotgun (WGS) entry which is preliminary data.</text>
</comment>
<dbReference type="EMBL" id="VCKW01000483">
    <property type="protein sequence ID" value="TMQ84017.1"/>
    <property type="molecule type" value="Genomic_DNA"/>
</dbReference>
<name>A0A5C4IYA9_9ACTN</name>
<dbReference type="AlphaFoldDB" id="A0A5C4IYA9"/>
<reference evidence="1 2" key="1">
    <citation type="submission" date="2019-05" db="EMBL/GenBank/DDBJ databases">
        <title>Draft genome sequence of Actinomadura sp. 14C53.</title>
        <authorList>
            <person name="Saricaoglu S."/>
            <person name="Isik K."/>
        </authorList>
    </citation>
    <scope>NUCLEOTIDE SEQUENCE [LARGE SCALE GENOMIC DNA]</scope>
    <source>
        <strain evidence="1 2">14C53</strain>
    </source>
</reference>
<evidence type="ECO:0000313" key="2">
    <source>
        <dbReference type="Proteomes" id="UP000309174"/>
    </source>
</evidence>
<dbReference type="Proteomes" id="UP000309174">
    <property type="component" value="Unassembled WGS sequence"/>
</dbReference>
<gene>
    <name evidence="1" type="ORF">ETD83_40955</name>
</gene>
<evidence type="ECO:0000313" key="1">
    <source>
        <dbReference type="EMBL" id="TMQ84017.1"/>
    </source>
</evidence>
<dbReference type="RefSeq" id="WP_138650624.1">
    <property type="nucleotide sequence ID" value="NZ_VCKW01000483.1"/>
</dbReference>
<protein>
    <submittedName>
        <fullName evidence="1">Uncharacterized protein</fullName>
    </submittedName>
</protein>